<dbReference type="Gene3D" id="3.40.50.2000">
    <property type="entry name" value="Glycogen Phosphorylase B"/>
    <property type="match status" value="1"/>
</dbReference>
<dbReference type="AlphaFoldDB" id="A0A847D712"/>
<name>A0A847D712_9LACT</name>
<dbReference type="SUPFAM" id="SSF53756">
    <property type="entry name" value="UDP-Glycosyltransferase/glycogen phosphorylase"/>
    <property type="match status" value="1"/>
</dbReference>
<keyword evidence="1" id="KW-0808">Transferase</keyword>
<reference evidence="1 2" key="1">
    <citation type="journal article" date="2020" name="Biotechnol. Biofuels">
        <title>New insights from the biogas microbiome by comprehensive genome-resolved metagenomics of nearly 1600 species originating from multiple anaerobic digesters.</title>
        <authorList>
            <person name="Campanaro S."/>
            <person name="Treu L."/>
            <person name="Rodriguez-R L.M."/>
            <person name="Kovalovszki A."/>
            <person name="Ziels R.M."/>
            <person name="Maus I."/>
            <person name="Zhu X."/>
            <person name="Kougias P.G."/>
            <person name="Basile A."/>
            <person name="Luo G."/>
            <person name="Schluter A."/>
            <person name="Konstantinidis K.T."/>
            <person name="Angelidaki I."/>
        </authorList>
    </citation>
    <scope>NUCLEOTIDE SEQUENCE [LARGE SCALE GENOMIC DNA]</scope>
    <source>
        <strain evidence="1">AS07pgkLD_105</strain>
    </source>
</reference>
<comment type="caution">
    <text evidence="1">The sequence shown here is derived from an EMBL/GenBank/DDBJ whole genome shotgun (WGS) entry which is preliminary data.</text>
</comment>
<evidence type="ECO:0000313" key="2">
    <source>
        <dbReference type="Proteomes" id="UP000589373"/>
    </source>
</evidence>
<accession>A0A847D712</accession>
<dbReference type="RefSeq" id="WP_276647234.1">
    <property type="nucleotide sequence ID" value="NZ_JAAZCD010000221.1"/>
</dbReference>
<dbReference type="Proteomes" id="UP000589373">
    <property type="component" value="Unassembled WGS sequence"/>
</dbReference>
<organism evidence="1 2">
    <name type="scientific">Trichococcus flocculiformis</name>
    <dbReference type="NCBI Taxonomy" id="82803"/>
    <lineage>
        <taxon>Bacteria</taxon>
        <taxon>Bacillati</taxon>
        <taxon>Bacillota</taxon>
        <taxon>Bacilli</taxon>
        <taxon>Lactobacillales</taxon>
        <taxon>Carnobacteriaceae</taxon>
        <taxon>Trichococcus</taxon>
    </lineage>
</organism>
<sequence length="377" mass="43677">MKVTIVNCFDTNRDRVDLIYDYFKEKSYEVTVIESDFHHGRKEKKDITRDDFLFIDTLPYKRNLSVGRLKSHDDFSKKAIQLAADLQPDILYVMFPPNSLMKYASAYKAKNPQVKLIADIIDLWPESMPVPGSLKKLVVFKMWANIRNKHLAKADLVLTECHYYYDVLKKYIGQTETGTLYLAQDSIPYEGEKPVQLSQENFDICYLGSINNIIDIEFISELIKKMSAVKKVRLHIIGDGESREEFIQSSERAGAEVLYHGKIYDAREKQAIFDQCYFGLNIMKETVSIGLTTKSIDYFNAGLPIINNIKHDTVKLVDQYGIGINITRDLDNVPEIMNESIALNEQRRTKVKEIFEQYFSRAAFYEQLQVLLRKIDI</sequence>
<proteinExistence type="predicted"/>
<protein>
    <submittedName>
        <fullName evidence="1">Glycosyltransferase family 4 protein</fullName>
    </submittedName>
</protein>
<gene>
    <name evidence="1" type="ORF">GX662_09745</name>
</gene>
<evidence type="ECO:0000313" key="1">
    <source>
        <dbReference type="EMBL" id="NLD32516.1"/>
    </source>
</evidence>
<dbReference type="GO" id="GO:0016740">
    <property type="term" value="F:transferase activity"/>
    <property type="evidence" value="ECO:0007669"/>
    <property type="project" value="UniProtKB-KW"/>
</dbReference>
<dbReference type="EMBL" id="JAAZCD010000221">
    <property type="protein sequence ID" value="NLD32516.1"/>
    <property type="molecule type" value="Genomic_DNA"/>
</dbReference>